<comment type="similarity">
    <text evidence="1">Belongs to the PrpD family.</text>
</comment>
<gene>
    <name evidence="4" type="ORF">BJ095_12814</name>
</gene>
<accession>A0A318TFL2</accession>
<evidence type="ECO:0000256" key="1">
    <source>
        <dbReference type="ARBA" id="ARBA00006174"/>
    </source>
</evidence>
<dbReference type="Pfam" id="PF03972">
    <property type="entry name" value="MmgE_PrpD_N"/>
    <property type="match status" value="1"/>
</dbReference>
<evidence type="ECO:0000259" key="2">
    <source>
        <dbReference type="Pfam" id="PF03972"/>
    </source>
</evidence>
<keyword evidence="5" id="KW-1185">Reference proteome</keyword>
<dbReference type="RefSeq" id="WP_107936828.1">
    <property type="nucleotide sequence ID" value="NZ_CP085009.1"/>
</dbReference>
<dbReference type="InterPro" id="IPR042188">
    <property type="entry name" value="MmgE/PrpD_sf_2"/>
</dbReference>
<dbReference type="InterPro" id="IPR036148">
    <property type="entry name" value="MmgE/PrpD_sf"/>
</dbReference>
<dbReference type="Pfam" id="PF19305">
    <property type="entry name" value="MmgE_PrpD_C"/>
    <property type="match status" value="1"/>
</dbReference>
<comment type="caution">
    <text evidence="4">The sequence shown here is derived from an EMBL/GenBank/DDBJ whole genome shotgun (WGS) entry which is preliminary data.</text>
</comment>
<dbReference type="AlphaFoldDB" id="A0A318TFL2"/>
<dbReference type="Gene3D" id="1.10.4100.10">
    <property type="entry name" value="2-methylcitrate dehydratase PrpD"/>
    <property type="match status" value="1"/>
</dbReference>
<proteinExistence type="inferred from homology"/>
<feature type="domain" description="MmgE/PrpD C-terminal" evidence="3">
    <location>
        <begin position="264"/>
        <end position="426"/>
    </location>
</feature>
<dbReference type="PANTHER" id="PTHR16943:SF8">
    <property type="entry name" value="2-METHYLCITRATE DEHYDRATASE"/>
    <property type="match status" value="1"/>
</dbReference>
<dbReference type="InterPro" id="IPR045336">
    <property type="entry name" value="MmgE_PrpD_N"/>
</dbReference>
<evidence type="ECO:0000259" key="3">
    <source>
        <dbReference type="Pfam" id="PF19305"/>
    </source>
</evidence>
<name>A0A318TFL2_9BACL</name>
<dbReference type="SUPFAM" id="SSF103378">
    <property type="entry name" value="2-methylcitrate dehydratase PrpD"/>
    <property type="match status" value="1"/>
</dbReference>
<dbReference type="Proteomes" id="UP000247416">
    <property type="component" value="Unassembled WGS sequence"/>
</dbReference>
<dbReference type="InterPro" id="IPR042183">
    <property type="entry name" value="MmgE/PrpD_sf_1"/>
</dbReference>
<evidence type="ECO:0000313" key="5">
    <source>
        <dbReference type="Proteomes" id="UP000247416"/>
    </source>
</evidence>
<dbReference type="EMBL" id="QJTJ01000028">
    <property type="protein sequence ID" value="PYF03711.1"/>
    <property type="molecule type" value="Genomic_DNA"/>
</dbReference>
<dbReference type="PANTHER" id="PTHR16943">
    <property type="entry name" value="2-METHYLCITRATE DEHYDRATASE-RELATED"/>
    <property type="match status" value="1"/>
</dbReference>
<dbReference type="InterPro" id="IPR005656">
    <property type="entry name" value="MmgE_PrpD"/>
</dbReference>
<evidence type="ECO:0000313" key="4">
    <source>
        <dbReference type="EMBL" id="PYF03711.1"/>
    </source>
</evidence>
<dbReference type="InterPro" id="IPR045337">
    <property type="entry name" value="MmgE_PrpD_C"/>
</dbReference>
<protein>
    <submittedName>
        <fullName evidence="4">2-methylcitrate dehydratase PrpD</fullName>
    </submittedName>
</protein>
<organism evidence="4 5">
    <name type="scientific">Ureibacillus chungkukjangi</name>
    <dbReference type="NCBI Taxonomy" id="1202712"/>
    <lineage>
        <taxon>Bacteria</taxon>
        <taxon>Bacillati</taxon>
        <taxon>Bacillota</taxon>
        <taxon>Bacilli</taxon>
        <taxon>Bacillales</taxon>
        <taxon>Caryophanaceae</taxon>
        <taxon>Ureibacillus</taxon>
    </lineage>
</organism>
<dbReference type="OrthoDB" id="9791416at2"/>
<reference evidence="4 5" key="1">
    <citation type="submission" date="2018-06" db="EMBL/GenBank/DDBJ databases">
        <title>Genomic Encyclopedia of Archaeal and Bacterial Type Strains, Phase II (KMG-II): from individual species to whole genera.</title>
        <authorList>
            <person name="Goeker M."/>
        </authorList>
    </citation>
    <scope>NUCLEOTIDE SEQUENCE [LARGE SCALE GENOMIC DNA]</scope>
    <source>
        <strain evidence="4 5">KACC 16626</strain>
    </source>
</reference>
<dbReference type="Gene3D" id="3.30.1330.120">
    <property type="entry name" value="2-methylcitrate dehydratase PrpD"/>
    <property type="match status" value="1"/>
</dbReference>
<sequence length="440" mass="48360">MVTKELVKNILNTKYEDIPAEVIEHAKKSFYNWMGVAIGASRHESVDMVLAVANEVNKEADVNILGREEKVDILMAALINGMSSHIFDYDDTHLDTIHHPSGPVAPVVLALGQKYNLTGEQIIHAFTLGCEVELRIANAVYPSHYQLGYHITSSTGVFGAAVAAGILLDLNETELTYALGIAGTQSFGLREMFGTMTKPFHPGKAAQNGLLAALMAKQGFTSSEQVIEAKRGFANVYAPESNLEEVNTNWGKTWEIYKNSFKPYACGIVLHPAIDACIHFGKKYKVEEVEKINLYVNQYVLELTGKPTPKTGLEGKFSIYHTGSVAFLYGDAGESEYKDEIVNSAEVVAFREKINPVIDENIPEESVKGVITLKNGETEEIYIERATGSVENPMTLEALTAKFNKLVEPILGTEKSATIKSVILTIENENNLNQLLNQTV</sequence>
<dbReference type="GO" id="GO:0016829">
    <property type="term" value="F:lyase activity"/>
    <property type="evidence" value="ECO:0007669"/>
    <property type="project" value="InterPro"/>
</dbReference>
<feature type="domain" description="MmgE/PrpD N-terminal" evidence="2">
    <location>
        <begin position="5"/>
        <end position="244"/>
    </location>
</feature>